<protein>
    <recommendedName>
        <fullName evidence="2">DUF1273 domain-containing protein</fullName>
    </recommendedName>
</protein>
<evidence type="ECO:0000313" key="1">
    <source>
        <dbReference type="EMBL" id="MPN01813.1"/>
    </source>
</evidence>
<dbReference type="AlphaFoldDB" id="A0A645EMR1"/>
<sequence length="106" mass="12397">MKKPDSHILYGGFEKQITLVLVLPYFSQELNTNKEYYEQFYDDVVIPSELADVHYKAVITKRNRWLIEQSDILIAFVYRNFGGAYTTINYAIKKEKQVINLADSNP</sequence>
<organism evidence="1">
    <name type="scientific">bioreactor metagenome</name>
    <dbReference type="NCBI Taxonomy" id="1076179"/>
    <lineage>
        <taxon>unclassified sequences</taxon>
        <taxon>metagenomes</taxon>
        <taxon>ecological metagenomes</taxon>
    </lineage>
</organism>
<reference evidence="1" key="1">
    <citation type="submission" date="2019-08" db="EMBL/GenBank/DDBJ databases">
        <authorList>
            <person name="Kucharzyk K."/>
            <person name="Murdoch R.W."/>
            <person name="Higgins S."/>
            <person name="Loffler F."/>
        </authorList>
    </citation>
    <scope>NUCLEOTIDE SEQUENCE</scope>
</reference>
<accession>A0A645EMR1</accession>
<gene>
    <name evidence="1" type="ORF">SDC9_149025</name>
</gene>
<comment type="caution">
    <text evidence="1">The sequence shown here is derived from an EMBL/GenBank/DDBJ whole genome shotgun (WGS) entry which is preliminary data.</text>
</comment>
<proteinExistence type="predicted"/>
<name>A0A645EMR1_9ZZZZ</name>
<dbReference type="EMBL" id="VSSQ01047794">
    <property type="protein sequence ID" value="MPN01813.1"/>
    <property type="molecule type" value="Genomic_DNA"/>
</dbReference>
<evidence type="ECO:0008006" key="2">
    <source>
        <dbReference type="Google" id="ProtNLM"/>
    </source>
</evidence>
<dbReference type="SUPFAM" id="SSF102405">
    <property type="entry name" value="MCP/YpsA-like"/>
    <property type="match status" value="1"/>
</dbReference>
<dbReference type="Gene3D" id="3.40.50.450">
    <property type="match status" value="1"/>
</dbReference>